<dbReference type="InterPro" id="IPR029498">
    <property type="entry name" value="HeLo_dom"/>
</dbReference>
<feature type="domain" description="Protein kinase" evidence="3">
    <location>
        <begin position="222"/>
        <end position="633"/>
    </location>
</feature>
<keyword evidence="5" id="KW-1185">Reference proteome</keyword>
<organism evidence="4 5">
    <name type="scientific">Alectoria fallacina</name>
    <dbReference type="NCBI Taxonomy" id="1903189"/>
    <lineage>
        <taxon>Eukaryota</taxon>
        <taxon>Fungi</taxon>
        <taxon>Dikarya</taxon>
        <taxon>Ascomycota</taxon>
        <taxon>Pezizomycotina</taxon>
        <taxon>Lecanoromycetes</taxon>
        <taxon>OSLEUM clade</taxon>
        <taxon>Lecanoromycetidae</taxon>
        <taxon>Lecanorales</taxon>
        <taxon>Lecanorineae</taxon>
        <taxon>Parmeliaceae</taxon>
        <taxon>Alectoria</taxon>
    </lineage>
</organism>
<evidence type="ECO:0000313" key="5">
    <source>
        <dbReference type="Proteomes" id="UP000664203"/>
    </source>
</evidence>
<dbReference type="OrthoDB" id="1911848at2759"/>
<evidence type="ECO:0000259" key="3">
    <source>
        <dbReference type="PROSITE" id="PS50011"/>
    </source>
</evidence>
<evidence type="ECO:0000256" key="1">
    <source>
        <dbReference type="SAM" id="MobiDB-lite"/>
    </source>
</evidence>
<dbReference type="Gene3D" id="1.10.510.10">
    <property type="entry name" value="Transferase(Phosphotransferase) domain 1"/>
    <property type="match status" value="1"/>
</dbReference>
<dbReference type="PROSITE" id="PS50011">
    <property type="entry name" value="PROTEIN_KINASE_DOM"/>
    <property type="match status" value="1"/>
</dbReference>
<proteinExistence type="predicted"/>
<dbReference type="Gene3D" id="1.20.120.1020">
    <property type="entry name" value="Prion-inhibition and propagation, HeLo domain"/>
    <property type="match status" value="1"/>
</dbReference>
<dbReference type="PANTHER" id="PTHR37542:SF1">
    <property type="entry name" value="PRION-INHIBITION AND PROPAGATION HELO DOMAIN-CONTAINING PROTEIN"/>
    <property type="match status" value="1"/>
</dbReference>
<evidence type="ECO:0000313" key="4">
    <source>
        <dbReference type="EMBL" id="CAF9926442.1"/>
    </source>
</evidence>
<dbReference type="InterPro" id="IPR038305">
    <property type="entry name" value="HeLo_sf"/>
</dbReference>
<protein>
    <recommendedName>
        <fullName evidence="3">Protein kinase domain-containing protein</fullName>
    </recommendedName>
</protein>
<comment type="caution">
    <text evidence="4">The sequence shown here is derived from an EMBL/GenBank/DDBJ whole genome shotgun (WGS) entry which is preliminary data.</text>
</comment>
<dbReference type="InterPro" id="IPR011009">
    <property type="entry name" value="Kinase-like_dom_sf"/>
</dbReference>
<reference evidence="4" key="1">
    <citation type="submission" date="2021-03" db="EMBL/GenBank/DDBJ databases">
        <authorList>
            <person name="Tagirdzhanova G."/>
        </authorList>
    </citation>
    <scope>NUCLEOTIDE SEQUENCE</scope>
</reference>
<feature type="signal peptide" evidence="2">
    <location>
        <begin position="1"/>
        <end position="20"/>
    </location>
</feature>
<dbReference type="SUPFAM" id="SSF56112">
    <property type="entry name" value="Protein kinase-like (PK-like)"/>
    <property type="match status" value="1"/>
</dbReference>
<dbReference type="AlphaFoldDB" id="A0A8H3FJV2"/>
<dbReference type="InterPro" id="IPR000719">
    <property type="entry name" value="Prot_kinase_dom"/>
</dbReference>
<dbReference type="GO" id="GO:0005524">
    <property type="term" value="F:ATP binding"/>
    <property type="evidence" value="ECO:0007669"/>
    <property type="project" value="InterPro"/>
</dbReference>
<dbReference type="Proteomes" id="UP000664203">
    <property type="component" value="Unassembled WGS sequence"/>
</dbReference>
<feature type="region of interest" description="Disordered" evidence="1">
    <location>
        <begin position="127"/>
        <end position="149"/>
    </location>
</feature>
<keyword evidence="2" id="KW-0732">Signal</keyword>
<dbReference type="PANTHER" id="PTHR37542">
    <property type="entry name" value="HELO DOMAIN-CONTAINING PROTEIN-RELATED"/>
    <property type="match status" value="1"/>
</dbReference>
<evidence type="ECO:0000256" key="2">
    <source>
        <dbReference type="SAM" id="SignalP"/>
    </source>
</evidence>
<dbReference type="Pfam" id="PF14479">
    <property type="entry name" value="HeLo"/>
    <property type="match status" value="1"/>
</dbReference>
<feature type="chain" id="PRO_5034741806" description="Protein kinase domain-containing protein" evidence="2">
    <location>
        <begin position="21"/>
        <end position="633"/>
    </location>
</feature>
<gene>
    <name evidence="4" type="ORF">ALECFALPRED_003444</name>
</gene>
<sequence>MDPAAFSFAVVGMFFTCAQGYKIFSDAYKAPSDAQKAARDVRIEGFTLEVWGEHFEIHQAKEQRSEKLKIHLLRGPALYGCFEALCAISEIFTDIKGLDKKYGISFNYHSKGDRSPHVPRSVRYLLEGRDPSRSPSPAERSNGNGAVDQKVHHYNNKMSLLQKCRWSLKGKGHVDVLLKDLKKYNDDLIRLCSWEAQAQINRGLPTFALPQCNNFLDLQFMADSAKDAAKDKFSPMADGRQRMADMARFKAKVVTPAQISKRFRLRWRLLDKKDYVLKSSGPRALAISQQDQEVVFVEWQSYIGSADRPNKLAEEQIHKLGDFLSVPGRPHDFRILDCIGLFKDERNSRYGVVYQLPSYMRDLARRTRPEDLGHVCKPSSLTHLFDNIDAVLDLGIRFNLAKKLMYSIVVLHTCGWLHKNIRSNNIFFFTARPADNEGFDNHRKDIGRPYIMGYGLSRPDDVPELAKHDELRVQDFSRRNEVNRVTHFSRAHEVDSEAENKRWRQAHPSRSHEWGSDVDTKPHLNIYQHPDKIANPARRFRHSYDIYSIGLVLLEIGLWQNLQTFDNGQWEDGYAFRRFVLNKLVPDLWGQCGSIYGGVVKDCLKMSSDIGLENEEGRRLAWSIAERLDLCNA</sequence>
<dbReference type="GO" id="GO:0004672">
    <property type="term" value="F:protein kinase activity"/>
    <property type="evidence" value="ECO:0007669"/>
    <property type="project" value="InterPro"/>
</dbReference>
<name>A0A8H3FJV2_9LECA</name>
<feature type="compositionally biased region" description="Polar residues" evidence="1">
    <location>
        <begin position="133"/>
        <end position="144"/>
    </location>
</feature>
<accession>A0A8H3FJV2</accession>
<dbReference type="EMBL" id="CAJPDR010000214">
    <property type="protein sequence ID" value="CAF9926442.1"/>
    <property type="molecule type" value="Genomic_DNA"/>
</dbReference>